<comment type="similarity">
    <text evidence="3 12">Belongs to the CcmD/CycX/HelD family.</text>
</comment>
<evidence type="ECO:0000256" key="7">
    <source>
        <dbReference type="ARBA" id="ARBA00022519"/>
    </source>
</evidence>
<reference evidence="14" key="1">
    <citation type="journal article" date="2019" name="Int. J. Syst. Evol. Microbiol.">
        <title>The Global Catalogue of Microorganisms (GCM) 10K type strain sequencing project: providing services to taxonomists for standard genome sequencing and annotation.</title>
        <authorList>
            <consortium name="The Broad Institute Genomics Platform"/>
            <consortium name="The Broad Institute Genome Sequencing Center for Infectious Disease"/>
            <person name="Wu L."/>
            <person name="Ma J."/>
        </authorList>
    </citation>
    <scope>NUCLEOTIDE SEQUENCE [LARGE SCALE GENOMIC DNA]</scope>
    <source>
        <strain evidence="14">CGMCC 1.15922</strain>
    </source>
</reference>
<feature type="transmembrane region" description="Helical" evidence="12">
    <location>
        <begin position="17"/>
        <end position="35"/>
    </location>
</feature>
<evidence type="ECO:0000256" key="9">
    <source>
        <dbReference type="ARBA" id="ARBA00022748"/>
    </source>
</evidence>
<organism evidence="13 14">
    <name type="scientific">Thalassotalea profundi</name>
    <dbReference type="NCBI Taxonomy" id="2036687"/>
    <lineage>
        <taxon>Bacteria</taxon>
        <taxon>Pseudomonadati</taxon>
        <taxon>Pseudomonadota</taxon>
        <taxon>Gammaproteobacteria</taxon>
        <taxon>Alteromonadales</taxon>
        <taxon>Colwelliaceae</taxon>
        <taxon>Thalassotalea</taxon>
    </lineage>
</organism>
<keyword evidence="7 12" id="KW-0997">Cell inner membrane</keyword>
<keyword evidence="9 12" id="KW-0201">Cytochrome c-type biogenesis</keyword>
<comment type="subcellular location">
    <subcellularLocation>
        <location evidence="2 12">Cell inner membrane</location>
        <topology evidence="2 12">Single-pass membrane protein</topology>
    </subcellularLocation>
</comment>
<proteinExistence type="inferred from homology"/>
<evidence type="ECO:0000256" key="5">
    <source>
        <dbReference type="ARBA" id="ARBA00022448"/>
    </source>
</evidence>
<keyword evidence="8 12" id="KW-0812">Transmembrane</keyword>
<dbReference type="Proteomes" id="UP000626370">
    <property type="component" value="Unassembled WGS sequence"/>
</dbReference>
<keyword evidence="10 12" id="KW-1133">Transmembrane helix</keyword>
<keyword evidence="11 12" id="KW-0472">Membrane</keyword>
<evidence type="ECO:0000256" key="6">
    <source>
        <dbReference type="ARBA" id="ARBA00022475"/>
    </source>
</evidence>
<evidence type="ECO:0000256" key="11">
    <source>
        <dbReference type="ARBA" id="ARBA00023136"/>
    </source>
</evidence>
<sequence>MQFTNLNDFLAMGTHGFYVWLSFGITFALLFALIYSSKRKNKQVKNAIIKRQLREKKLKKAAQLQKESISTSKSKEVSS</sequence>
<dbReference type="InterPro" id="IPR052075">
    <property type="entry name" value="Heme_exporter_D"/>
</dbReference>
<dbReference type="PANTHER" id="PTHR37531">
    <property type="entry name" value="HEME EXPORTER PROTEIN D"/>
    <property type="match status" value="1"/>
</dbReference>
<evidence type="ECO:0000313" key="14">
    <source>
        <dbReference type="Proteomes" id="UP000626370"/>
    </source>
</evidence>
<dbReference type="RefSeq" id="WP_189378689.1">
    <property type="nucleotide sequence ID" value="NZ_BNAH01000010.1"/>
</dbReference>
<name>A0ABQ3IY55_9GAMM</name>
<protein>
    <recommendedName>
        <fullName evidence="4 12">Heme exporter protein D</fullName>
    </recommendedName>
</protein>
<evidence type="ECO:0000256" key="2">
    <source>
        <dbReference type="ARBA" id="ARBA00004377"/>
    </source>
</evidence>
<accession>A0ABQ3IY55</accession>
<dbReference type="EMBL" id="BNAH01000010">
    <property type="protein sequence ID" value="GHE95284.1"/>
    <property type="molecule type" value="Genomic_DNA"/>
</dbReference>
<dbReference type="PANTHER" id="PTHR37531:SF1">
    <property type="entry name" value="HEME EXPORTER PROTEIN D"/>
    <property type="match status" value="1"/>
</dbReference>
<dbReference type="NCBIfam" id="TIGR03141">
    <property type="entry name" value="cytochro_ccmD"/>
    <property type="match status" value="1"/>
</dbReference>
<gene>
    <name evidence="13" type="ORF">GCM10011501_26070</name>
</gene>
<evidence type="ECO:0000256" key="8">
    <source>
        <dbReference type="ARBA" id="ARBA00022692"/>
    </source>
</evidence>
<keyword evidence="14" id="KW-1185">Reference proteome</keyword>
<comment type="function">
    <text evidence="1 12">Required for the export of heme to the periplasm for the biogenesis of c-type cytochromes.</text>
</comment>
<evidence type="ECO:0000313" key="13">
    <source>
        <dbReference type="EMBL" id="GHE95284.1"/>
    </source>
</evidence>
<evidence type="ECO:0000256" key="12">
    <source>
        <dbReference type="RuleBase" id="RU363101"/>
    </source>
</evidence>
<dbReference type="InterPro" id="IPR007078">
    <property type="entry name" value="Haem_export_protD_CcmD"/>
</dbReference>
<evidence type="ECO:0000256" key="10">
    <source>
        <dbReference type="ARBA" id="ARBA00022989"/>
    </source>
</evidence>
<evidence type="ECO:0000256" key="3">
    <source>
        <dbReference type="ARBA" id="ARBA00008741"/>
    </source>
</evidence>
<keyword evidence="6 12" id="KW-1003">Cell membrane</keyword>
<keyword evidence="5 12" id="KW-0813">Transport</keyword>
<comment type="caution">
    <text evidence="13">The sequence shown here is derived from an EMBL/GenBank/DDBJ whole genome shotgun (WGS) entry which is preliminary data.</text>
</comment>
<dbReference type="Pfam" id="PF04995">
    <property type="entry name" value="CcmD"/>
    <property type="match status" value="1"/>
</dbReference>
<evidence type="ECO:0000256" key="1">
    <source>
        <dbReference type="ARBA" id="ARBA00002442"/>
    </source>
</evidence>
<evidence type="ECO:0000256" key="4">
    <source>
        <dbReference type="ARBA" id="ARBA00016461"/>
    </source>
</evidence>